<dbReference type="Proteomes" id="UP000823886">
    <property type="component" value="Unassembled WGS sequence"/>
</dbReference>
<evidence type="ECO:0000259" key="5">
    <source>
        <dbReference type="PROSITE" id="PS51063"/>
    </source>
</evidence>
<keyword evidence="3" id="KW-0804">Transcription</keyword>
<dbReference type="InterPro" id="IPR036390">
    <property type="entry name" value="WH_DNA-bd_sf"/>
</dbReference>
<dbReference type="InterPro" id="IPR018490">
    <property type="entry name" value="cNMP-bd_dom_sf"/>
</dbReference>
<dbReference type="SMART" id="SM00419">
    <property type="entry name" value="HTH_CRP"/>
    <property type="match status" value="1"/>
</dbReference>
<evidence type="ECO:0000259" key="4">
    <source>
        <dbReference type="PROSITE" id="PS50042"/>
    </source>
</evidence>
<dbReference type="GO" id="GO:0003677">
    <property type="term" value="F:DNA binding"/>
    <property type="evidence" value="ECO:0007669"/>
    <property type="project" value="UniProtKB-KW"/>
</dbReference>
<keyword evidence="2" id="KW-0238">DNA-binding</keyword>
<gene>
    <name evidence="6" type="ORF">H9753_05560</name>
</gene>
<dbReference type="AlphaFoldDB" id="A0A9D2TAT3"/>
<dbReference type="CDD" id="cd00038">
    <property type="entry name" value="CAP_ED"/>
    <property type="match status" value="1"/>
</dbReference>
<name>A0A9D2TAT3_9FIRM</name>
<dbReference type="InterPro" id="IPR036388">
    <property type="entry name" value="WH-like_DNA-bd_sf"/>
</dbReference>
<dbReference type="InterPro" id="IPR012318">
    <property type="entry name" value="HTH_CRP"/>
</dbReference>
<comment type="caution">
    <text evidence="6">The sequence shown here is derived from an EMBL/GenBank/DDBJ whole genome shotgun (WGS) entry which is preliminary data.</text>
</comment>
<organism evidence="6 7">
    <name type="scientific">Candidatus Blautia merdavium</name>
    <dbReference type="NCBI Taxonomy" id="2838494"/>
    <lineage>
        <taxon>Bacteria</taxon>
        <taxon>Bacillati</taxon>
        <taxon>Bacillota</taxon>
        <taxon>Clostridia</taxon>
        <taxon>Lachnospirales</taxon>
        <taxon>Lachnospiraceae</taxon>
        <taxon>Blautia</taxon>
    </lineage>
</organism>
<dbReference type="SUPFAM" id="SSF51206">
    <property type="entry name" value="cAMP-binding domain-like"/>
    <property type="match status" value="1"/>
</dbReference>
<dbReference type="SUPFAM" id="SSF46785">
    <property type="entry name" value="Winged helix' DNA-binding domain"/>
    <property type="match status" value="1"/>
</dbReference>
<dbReference type="EMBL" id="DWVZ01000074">
    <property type="protein sequence ID" value="HJC63069.1"/>
    <property type="molecule type" value="Genomic_DNA"/>
</dbReference>
<dbReference type="PROSITE" id="PS51063">
    <property type="entry name" value="HTH_CRP_2"/>
    <property type="match status" value="1"/>
</dbReference>
<dbReference type="GO" id="GO:0005829">
    <property type="term" value="C:cytosol"/>
    <property type="evidence" value="ECO:0007669"/>
    <property type="project" value="TreeGrafter"/>
</dbReference>
<dbReference type="Gene3D" id="1.10.10.10">
    <property type="entry name" value="Winged helix-like DNA-binding domain superfamily/Winged helix DNA-binding domain"/>
    <property type="match status" value="1"/>
</dbReference>
<accession>A0A9D2TAT3</accession>
<feature type="domain" description="Cyclic nucleotide-binding" evidence="4">
    <location>
        <begin position="14"/>
        <end position="81"/>
    </location>
</feature>
<dbReference type="Gene3D" id="2.60.120.10">
    <property type="entry name" value="Jelly Rolls"/>
    <property type="match status" value="1"/>
</dbReference>
<evidence type="ECO:0000256" key="3">
    <source>
        <dbReference type="ARBA" id="ARBA00023163"/>
    </source>
</evidence>
<dbReference type="GO" id="GO:0003700">
    <property type="term" value="F:DNA-binding transcription factor activity"/>
    <property type="evidence" value="ECO:0007669"/>
    <property type="project" value="TreeGrafter"/>
</dbReference>
<dbReference type="PANTHER" id="PTHR24567:SF26">
    <property type="entry name" value="REGULATORY PROTEIN YEIL"/>
    <property type="match status" value="1"/>
</dbReference>
<evidence type="ECO:0000256" key="2">
    <source>
        <dbReference type="ARBA" id="ARBA00023125"/>
    </source>
</evidence>
<reference evidence="6" key="1">
    <citation type="journal article" date="2021" name="PeerJ">
        <title>Extensive microbial diversity within the chicken gut microbiome revealed by metagenomics and culture.</title>
        <authorList>
            <person name="Gilroy R."/>
            <person name="Ravi A."/>
            <person name="Getino M."/>
            <person name="Pursley I."/>
            <person name="Horton D.L."/>
            <person name="Alikhan N.F."/>
            <person name="Baker D."/>
            <person name="Gharbi K."/>
            <person name="Hall N."/>
            <person name="Watson M."/>
            <person name="Adriaenssens E.M."/>
            <person name="Foster-Nyarko E."/>
            <person name="Jarju S."/>
            <person name="Secka A."/>
            <person name="Antonio M."/>
            <person name="Oren A."/>
            <person name="Chaudhuri R.R."/>
            <person name="La Ragione R."/>
            <person name="Hildebrand F."/>
            <person name="Pallen M.J."/>
        </authorList>
    </citation>
    <scope>NUCLEOTIDE SEQUENCE</scope>
    <source>
        <strain evidence="6">ChiBcec2-3848</strain>
    </source>
</reference>
<reference evidence="6" key="2">
    <citation type="submission" date="2021-04" db="EMBL/GenBank/DDBJ databases">
        <authorList>
            <person name="Gilroy R."/>
        </authorList>
    </citation>
    <scope>NUCLEOTIDE SEQUENCE</scope>
    <source>
        <strain evidence="6">ChiBcec2-3848</strain>
    </source>
</reference>
<dbReference type="Pfam" id="PF00027">
    <property type="entry name" value="cNMP_binding"/>
    <property type="match status" value="1"/>
</dbReference>
<evidence type="ECO:0000256" key="1">
    <source>
        <dbReference type="ARBA" id="ARBA00023015"/>
    </source>
</evidence>
<dbReference type="InterPro" id="IPR014710">
    <property type="entry name" value="RmlC-like_jellyroll"/>
</dbReference>
<evidence type="ECO:0000313" key="6">
    <source>
        <dbReference type="EMBL" id="HJC63069.1"/>
    </source>
</evidence>
<feature type="domain" description="HTH crp-type" evidence="5">
    <location>
        <begin position="150"/>
        <end position="216"/>
    </location>
</feature>
<dbReference type="PROSITE" id="PS50042">
    <property type="entry name" value="CNMP_BINDING_3"/>
    <property type="match status" value="1"/>
</dbReference>
<proteinExistence type="predicted"/>
<dbReference type="Pfam" id="PF13545">
    <property type="entry name" value="HTH_Crp_2"/>
    <property type="match status" value="1"/>
</dbReference>
<protein>
    <submittedName>
        <fullName evidence="6">Crp/Fnr family transcriptional regulator</fullName>
    </submittedName>
</protein>
<dbReference type="PANTHER" id="PTHR24567">
    <property type="entry name" value="CRP FAMILY TRANSCRIPTIONAL REGULATORY PROTEIN"/>
    <property type="match status" value="1"/>
</dbReference>
<dbReference type="InterPro" id="IPR000595">
    <property type="entry name" value="cNMP-bd_dom"/>
</dbReference>
<keyword evidence="1" id="KW-0805">Transcription regulation</keyword>
<evidence type="ECO:0000313" key="7">
    <source>
        <dbReference type="Proteomes" id="UP000823886"/>
    </source>
</evidence>
<dbReference type="InterPro" id="IPR050397">
    <property type="entry name" value="Env_Response_Regulators"/>
</dbReference>
<sequence>MKDNIQTILEHTPFWNRLTQEQQVLLAENSKVMEYEAGDSVYSGARECLGTFLILEGTLRTYLLSDEGKEVTMYRLREGDTCVLSASCLLSSITFDVEIEAQTRCRALLIPARILAGITRENVYIENFIYKEAAKRFSDVVEALEQLMFLSLTQRIVSFLLDESAKSKSSSIVMTHEELAKGIGSAREAVSRILKQLAKKEYISLNRGEIKIEKREELYRLL</sequence>